<dbReference type="Proteomes" id="UP000474630">
    <property type="component" value="Chromosome"/>
</dbReference>
<keyword evidence="2" id="KW-0732">Signal</keyword>
<feature type="chain" id="PRO_5025342490" description="Signal transduction histidine kinase internal region domain-containing protein" evidence="2">
    <location>
        <begin position="20"/>
        <end position="968"/>
    </location>
</feature>
<dbReference type="PANTHER" id="PTHR34220">
    <property type="entry name" value="SENSOR HISTIDINE KINASE YPDA"/>
    <property type="match status" value="1"/>
</dbReference>
<proteinExistence type="predicted"/>
<feature type="transmembrane region" description="Helical" evidence="1">
    <location>
        <begin position="719"/>
        <end position="741"/>
    </location>
</feature>
<dbReference type="Pfam" id="PF07494">
    <property type="entry name" value="Reg_prop"/>
    <property type="match status" value="1"/>
</dbReference>
<dbReference type="AlphaFoldDB" id="A0A6C0R9L3"/>
<dbReference type="SUPFAM" id="SSF55874">
    <property type="entry name" value="ATPase domain of HSP90 chaperone/DNA topoisomerase II/histidine kinase"/>
    <property type="match status" value="1"/>
</dbReference>
<accession>A0A6C0R9L3</accession>
<dbReference type="EMBL" id="CP048409">
    <property type="protein sequence ID" value="QIA06849.1"/>
    <property type="molecule type" value="Genomic_DNA"/>
</dbReference>
<name>A0A6C0R9L3_9BACT</name>
<evidence type="ECO:0000313" key="5">
    <source>
        <dbReference type="EMBL" id="QIA06849.1"/>
    </source>
</evidence>
<dbReference type="Pfam" id="PF07495">
    <property type="entry name" value="Y_Y_Y"/>
    <property type="match status" value="1"/>
</dbReference>
<dbReference type="Pfam" id="PF06580">
    <property type="entry name" value="His_kinase"/>
    <property type="match status" value="1"/>
</dbReference>
<feature type="signal peptide" evidence="2">
    <location>
        <begin position="1"/>
        <end position="19"/>
    </location>
</feature>
<dbReference type="GO" id="GO:0000155">
    <property type="term" value="F:phosphorelay sensor kinase activity"/>
    <property type="evidence" value="ECO:0007669"/>
    <property type="project" value="InterPro"/>
</dbReference>
<dbReference type="InterPro" id="IPR036890">
    <property type="entry name" value="HATPase_C_sf"/>
</dbReference>
<gene>
    <name evidence="5" type="ORF">G0Q07_03465</name>
</gene>
<evidence type="ECO:0008006" key="7">
    <source>
        <dbReference type="Google" id="ProtNLM"/>
    </source>
</evidence>
<organism evidence="5 6">
    <name type="scientific">Draconibacterium halophilum</name>
    <dbReference type="NCBI Taxonomy" id="2706887"/>
    <lineage>
        <taxon>Bacteria</taxon>
        <taxon>Pseudomonadati</taxon>
        <taxon>Bacteroidota</taxon>
        <taxon>Bacteroidia</taxon>
        <taxon>Marinilabiliales</taxon>
        <taxon>Prolixibacteraceae</taxon>
        <taxon>Draconibacterium</taxon>
    </lineage>
</organism>
<reference evidence="5 6" key="1">
    <citation type="submission" date="2020-02" db="EMBL/GenBank/DDBJ databases">
        <title>Genome sequencing for Draconibacterium sp. strain M1.</title>
        <authorList>
            <person name="Park S.-J."/>
        </authorList>
    </citation>
    <scope>NUCLEOTIDE SEQUENCE [LARGE SCALE GENOMIC DNA]</scope>
    <source>
        <strain evidence="5 6">M1</strain>
    </source>
</reference>
<dbReference type="InterPro" id="IPR011123">
    <property type="entry name" value="Y_Y_Y"/>
</dbReference>
<dbReference type="Gene3D" id="2.130.10.10">
    <property type="entry name" value="YVTN repeat-like/Quinoprotein amine dehydrogenase"/>
    <property type="match status" value="2"/>
</dbReference>
<dbReference type="InterPro" id="IPR011110">
    <property type="entry name" value="Reg_prop"/>
</dbReference>
<dbReference type="Gene3D" id="2.60.40.10">
    <property type="entry name" value="Immunoglobulins"/>
    <property type="match status" value="1"/>
</dbReference>
<keyword evidence="1" id="KW-0472">Membrane</keyword>
<keyword evidence="6" id="KW-1185">Reference proteome</keyword>
<evidence type="ECO:0000259" key="3">
    <source>
        <dbReference type="Pfam" id="PF06580"/>
    </source>
</evidence>
<sequence length="968" mass="112284">MKKLLLIPTLILYFTQLLCGQNPFITNYTIADGLPTNKVFCVLQDRNDFLWFGTTAGLVRFDGTSYVRYTTNEGMSYNRTVRLKEDVEGRIWCMNIDGSVNYIYKNQVFNEKNSPFLDEIKTNFYYHNFFQDNDSTIYMYNGAGEVAVIKSNRYIDYIPSDQNGSIIFDITRNTNNNLLFWDSNRIVEKNSVDEIAEIHRLDFYVTRVTTDSEGVTYVCDMEGNIHLFQGSRLVSKNYVKIDAKVINDMLVKDELLWVSTFDNGLFCYKNDSLIFHHKMDKIQNLVIDKQNNLWTSSTTYGVYKINNGILKFKTIETDKFEDKGVQTISPSNKDFLWLTNGKSVFAFKDGKILEDKLEVGEFILDNITQLANNTLLLTGSSTPLYIYKNLRIDPATHTIKYDEFNKTNIYVKKPVVDPSESRVNFYLNDNLFYRELKNDFQQFRIAYTDWGRIRNIFLNYKQDLIVNGNTNHVIKDGNIIPDPIYSAFDGKWIASNITIDSTSEVLQIEEADKSELVLIHNNKTYNLIDNLENHIIQKLKDMIYYNGTLFLFNQRTVYFISNPKEIIAGKTAVLNRLNITFNNINDLYAQNNILYVASDDGLTLIPVSECVNAISVPTKPYFSKVALDEKEINLTHGEIVYKNIDRLSIEFSSLNFSSSPSDYAYMLEGVNDDWISGTENRVVYLNLKPGHYTFKLKSRKNMEPYSEVIELPVTVVPTFFQLLITKIAGVLIFLFLGFLIIRSYYRRQLREREKDNQLVTLENRALQSMMNPHFIFNSLGSIQKFLLQNKSEEAGTYLSRFARLIRQTMNSIKSNSVLLDDEVERLRNYIELEQFRMENHFDFSVIIDEQLQQDDYNIPSMIVQPFVENAIWHGISQLQSHGKIIIRFIYVNERSIRIVIEDNGIGFEKSKAFSKTKSHLNMASSLTQKRIQLIGEKYHVKTTLYYEELYPGKTNPGAKITLLVPIVE</sequence>
<evidence type="ECO:0000256" key="2">
    <source>
        <dbReference type="SAM" id="SignalP"/>
    </source>
</evidence>
<dbReference type="InterPro" id="IPR050640">
    <property type="entry name" value="Bact_2-comp_sensor_kinase"/>
</dbReference>
<dbReference type="InterPro" id="IPR010559">
    <property type="entry name" value="Sig_transdc_His_kin_internal"/>
</dbReference>
<evidence type="ECO:0000256" key="1">
    <source>
        <dbReference type="SAM" id="Phobius"/>
    </source>
</evidence>
<keyword evidence="1" id="KW-0812">Transmembrane</keyword>
<dbReference type="PANTHER" id="PTHR34220:SF7">
    <property type="entry name" value="SENSOR HISTIDINE KINASE YPDA"/>
    <property type="match status" value="1"/>
</dbReference>
<dbReference type="SUPFAM" id="SSF63829">
    <property type="entry name" value="Calcium-dependent phosphotriesterase"/>
    <property type="match status" value="1"/>
</dbReference>
<protein>
    <recommendedName>
        <fullName evidence="7">Signal transduction histidine kinase internal region domain-containing protein</fullName>
    </recommendedName>
</protein>
<dbReference type="InterPro" id="IPR015943">
    <property type="entry name" value="WD40/YVTN_repeat-like_dom_sf"/>
</dbReference>
<feature type="domain" description="Two component regulator three Y" evidence="4">
    <location>
        <begin position="663"/>
        <end position="715"/>
    </location>
</feature>
<dbReference type="Gene3D" id="3.30.565.10">
    <property type="entry name" value="Histidine kinase-like ATPase, C-terminal domain"/>
    <property type="match status" value="1"/>
</dbReference>
<dbReference type="InterPro" id="IPR013783">
    <property type="entry name" value="Ig-like_fold"/>
</dbReference>
<evidence type="ECO:0000313" key="6">
    <source>
        <dbReference type="Proteomes" id="UP000474630"/>
    </source>
</evidence>
<dbReference type="GO" id="GO:0016020">
    <property type="term" value="C:membrane"/>
    <property type="evidence" value="ECO:0007669"/>
    <property type="project" value="InterPro"/>
</dbReference>
<dbReference type="KEGG" id="drc:G0Q07_03465"/>
<evidence type="ECO:0000259" key="4">
    <source>
        <dbReference type="Pfam" id="PF07495"/>
    </source>
</evidence>
<dbReference type="RefSeq" id="WP_163344779.1">
    <property type="nucleotide sequence ID" value="NZ_CP048409.1"/>
</dbReference>
<keyword evidence="1" id="KW-1133">Transmembrane helix</keyword>
<feature type="domain" description="Signal transduction histidine kinase internal region" evidence="3">
    <location>
        <begin position="762"/>
        <end position="840"/>
    </location>
</feature>